<dbReference type="GO" id="GO:0046872">
    <property type="term" value="F:metal ion binding"/>
    <property type="evidence" value="ECO:0007669"/>
    <property type="project" value="UniProtKB-KW"/>
</dbReference>
<evidence type="ECO:0000313" key="9">
    <source>
        <dbReference type="EMBL" id="RKP18330.1"/>
    </source>
</evidence>
<dbReference type="GO" id="GO:0015938">
    <property type="term" value="P:coenzyme A catabolic process"/>
    <property type="evidence" value="ECO:0007669"/>
    <property type="project" value="TreeGrafter"/>
</dbReference>
<dbReference type="GO" id="GO:0005737">
    <property type="term" value="C:cytoplasm"/>
    <property type="evidence" value="ECO:0007669"/>
    <property type="project" value="UniProtKB-ARBA"/>
</dbReference>
<dbReference type="OMA" id="HSFHFVD"/>
<evidence type="ECO:0000256" key="3">
    <source>
        <dbReference type="ARBA" id="ARBA00022723"/>
    </source>
</evidence>
<dbReference type="FunFam" id="3.90.79.10:FF:000036">
    <property type="entry name" value="Nudix hydrolase 11"/>
    <property type="match status" value="1"/>
</dbReference>
<dbReference type="PANTHER" id="PTHR12992:SF24">
    <property type="entry name" value="PEROXISOMAL COENZYME A DIPHOSPHATASE NUDT7"/>
    <property type="match status" value="1"/>
</dbReference>
<dbReference type="Proteomes" id="UP000281549">
    <property type="component" value="Unassembled WGS sequence"/>
</dbReference>
<proteinExistence type="predicted"/>
<dbReference type="STRING" id="988480.A0A075B2L9"/>
<feature type="domain" description="Nudix hydrolase" evidence="7">
    <location>
        <begin position="23"/>
        <end position="158"/>
    </location>
</feature>
<keyword evidence="6" id="KW-0464">Manganese</keyword>
<evidence type="ECO:0000313" key="10">
    <source>
        <dbReference type="Proteomes" id="UP000030755"/>
    </source>
</evidence>
<evidence type="ECO:0000313" key="8">
    <source>
        <dbReference type="EMBL" id="EPZ36845.1"/>
    </source>
</evidence>
<keyword evidence="3" id="KW-0479">Metal-binding</keyword>
<dbReference type="NCBIfam" id="NF007980">
    <property type="entry name" value="PRK10707.1"/>
    <property type="match status" value="1"/>
</dbReference>
<evidence type="ECO:0000256" key="6">
    <source>
        <dbReference type="ARBA" id="ARBA00023211"/>
    </source>
</evidence>
<dbReference type="GO" id="GO:0010945">
    <property type="term" value="F:coenzyme A diphosphatase activity"/>
    <property type="evidence" value="ECO:0007669"/>
    <property type="project" value="InterPro"/>
</dbReference>
<dbReference type="GO" id="GO:0034654">
    <property type="term" value="P:nucleobase-containing compound biosynthetic process"/>
    <property type="evidence" value="ECO:0007669"/>
    <property type="project" value="UniProtKB-ARBA"/>
</dbReference>
<keyword evidence="10" id="KW-1185">Reference proteome</keyword>
<accession>A0A075B2L9</accession>
<dbReference type="Pfam" id="PF00293">
    <property type="entry name" value="NUDIX"/>
    <property type="match status" value="1"/>
</dbReference>
<reference evidence="11" key="2">
    <citation type="journal article" date="2018" name="Nat. Microbiol.">
        <title>Leveraging single-cell genomics to expand the fungal tree of life.</title>
        <authorList>
            <person name="Ahrendt S.R."/>
            <person name="Quandt C.A."/>
            <person name="Ciobanu D."/>
            <person name="Clum A."/>
            <person name="Salamov A."/>
            <person name="Andreopoulos B."/>
            <person name="Cheng J.F."/>
            <person name="Woyke T."/>
            <person name="Pelin A."/>
            <person name="Henrissat B."/>
            <person name="Reynolds N.K."/>
            <person name="Benny G.L."/>
            <person name="Smith M.E."/>
            <person name="James T.Y."/>
            <person name="Grigoriev I.V."/>
        </authorList>
    </citation>
    <scope>NUCLEOTIDE SEQUENCE [LARGE SCALE GENOMIC DNA]</scope>
    <source>
        <strain evidence="11">CSF55</strain>
    </source>
</reference>
<evidence type="ECO:0000256" key="5">
    <source>
        <dbReference type="ARBA" id="ARBA00022842"/>
    </source>
</evidence>
<reference evidence="8 10" key="1">
    <citation type="journal article" date="2013" name="Curr. Biol.">
        <title>Shared signatures of parasitism and phylogenomics unite Cryptomycota and microsporidia.</title>
        <authorList>
            <person name="James T.Y."/>
            <person name="Pelin A."/>
            <person name="Bonen L."/>
            <person name="Ahrendt S."/>
            <person name="Sain D."/>
            <person name="Corradi N."/>
            <person name="Stajich J.E."/>
        </authorList>
    </citation>
    <scope>NUCLEOTIDE SEQUENCE [LARGE SCALE GENOMIC DNA]</scope>
    <source>
        <strain evidence="8 10">CSF55</strain>
        <strain evidence="8 10">CSF55</strain>
    </source>
</reference>
<dbReference type="InterPro" id="IPR045121">
    <property type="entry name" value="CoAse"/>
</dbReference>
<dbReference type="Gene3D" id="3.90.79.10">
    <property type="entry name" value="Nucleoside Triphosphate Pyrophosphohydrolase"/>
    <property type="match status" value="1"/>
</dbReference>
<dbReference type="GO" id="GO:0008893">
    <property type="term" value="F:guanosine-3',5'-bis(diphosphate) 3'-diphosphatase activity"/>
    <property type="evidence" value="ECO:0007669"/>
    <property type="project" value="UniProtKB-ARBA"/>
</dbReference>
<gene>
    <name evidence="8" type="ORF">O9G_002128</name>
    <name evidence="9" type="ORF">ROZALSC1DRAFT_29966</name>
</gene>
<dbReference type="PANTHER" id="PTHR12992">
    <property type="entry name" value="NUDIX HYDROLASE"/>
    <property type="match status" value="1"/>
</dbReference>
<evidence type="ECO:0000256" key="4">
    <source>
        <dbReference type="ARBA" id="ARBA00022801"/>
    </source>
</evidence>
<comment type="cofactor">
    <cofactor evidence="2">
        <name>Mg(2+)</name>
        <dbReference type="ChEBI" id="CHEBI:18420"/>
    </cofactor>
</comment>
<dbReference type="OrthoDB" id="10260614at2759"/>
<evidence type="ECO:0000256" key="2">
    <source>
        <dbReference type="ARBA" id="ARBA00001946"/>
    </source>
</evidence>
<dbReference type="InterPro" id="IPR015797">
    <property type="entry name" value="NUDIX_hydrolase-like_dom_sf"/>
</dbReference>
<dbReference type="AlphaFoldDB" id="A0A075B2L9"/>
<dbReference type="EMBL" id="KE560428">
    <property type="protein sequence ID" value="EPZ36845.1"/>
    <property type="molecule type" value="Genomic_DNA"/>
</dbReference>
<dbReference type="PROSITE" id="PS51462">
    <property type="entry name" value="NUDIX"/>
    <property type="match status" value="1"/>
</dbReference>
<dbReference type="Proteomes" id="UP000030755">
    <property type="component" value="Unassembled WGS sequence"/>
</dbReference>
<reference evidence="9" key="3">
    <citation type="submission" date="2018-08" db="EMBL/GenBank/DDBJ databases">
        <title>Leveraging single-cell genomics to expand the Fungal Tree of Life.</title>
        <authorList>
            <consortium name="DOE Joint Genome Institute"/>
            <person name="Ahrendt S.R."/>
            <person name="Quandt C.A."/>
            <person name="Ciobanu D."/>
            <person name="Clum A."/>
            <person name="Salamov A."/>
            <person name="Andreopoulos B."/>
            <person name="Cheng J.-F."/>
            <person name="Woyke T."/>
            <person name="Pelin A."/>
            <person name="Henrissat B."/>
            <person name="Reynolds N."/>
            <person name="Benny G.L."/>
            <person name="Smith M.E."/>
            <person name="James T.Y."/>
            <person name="Grigoriev I.V."/>
        </authorList>
    </citation>
    <scope>NUCLEOTIDE SEQUENCE</scope>
    <source>
        <strain evidence="9">CSF55</strain>
    </source>
</reference>
<organism evidence="8 10">
    <name type="scientific">Rozella allomycis (strain CSF55)</name>
    <dbReference type="NCBI Taxonomy" id="988480"/>
    <lineage>
        <taxon>Eukaryota</taxon>
        <taxon>Fungi</taxon>
        <taxon>Fungi incertae sedis</taxon>
        <taxon>Cryptomycota</taxon>
        <taxon>Cryptomycota incertae sedis</taxon>
        <taxon>Rozella</taxon>
    </lineage>
</organism>
<comment type="cofactor">
    <cofactor evidence="1">
        <name>Mn(2+)</name>
        <dbReference type="ChEBI" id="CHEBI:29035"/>
    </cofactor>
</comment>
<dbReference type="CDD" id="cd03426">
    <property type="entry name" value="NUDIX_CoAse_Nudt7"/>
    <property type="match status" value="1"/>
</dbReference>
<evidence type="ECO:0000313" key="11">
    <source>
        <dbReference type="Proteomes" id="UP000281549"/>
    </source>
</evidence>
<protein>
    <submittedName>
        <fullName evidence="8">NUDIX hydrolase-like domain-containing protein</fullName>
    </submittedName>
</protein>
<dbReference type="InterPro" id="IPR000086">
    <property type="entry name" value="NUDIX_hydrolase_dom"/>
</dbReference>
<name>A0A075B2L9_ROZAC</name>
<keyword evidence="4 8" id="KW-0378">Hydrolase</keyword>
<evidence type="ECO:0000256" key="1">
    <source>
        <dbReference type="ARBA" id="ARBA00001936"/>
    </source>
</evidence>
<dbReference type="GO" id="GO:0090407">
    <property type="term" value="P:organophosphate biosynthetic process"/>
    <property type="evidence" value="ECO:0007669"/>
    <property type="project" value="UniProtKB-ARBA"/>
</dbReference>
<dbReference type="EMBL" id="ML005492">
    <property type="protein sequence ID" value="RKP18330.1"/>
    <property type="molecule type" value="Genomic_DNA"/>
</dbReference>
<dbReference type="SUPFAM" id="SSF55811">
    <property type="entry name" value="Nudix"/>
    <property type="match status" value="1"/>
</dbReference>
<keyword evidence="5" id="KW-0460">Magnesium</keyword>
<sequence length="231" mass="26599">MIYDLNRISQFQRESINDIPNSVTRAAVLIPLFVHEDDLYVLLTVRSSKLKSHAGEVCLPGGKKDPSDSDDIETALREANEEIGLEARDVSKVLGLINPTLSKAYIYVQPVVAIIKDDFVPKNNPKEVDGAFSVPLSMFISTKDYNYYDIDWAGYQFRLHEFMADNYRVWGMTAQILIHLAQIVYDCKTLPFELYPEGTPNYVEWTKMHIERVRQEEEAPSKKRRKRKRGP</sequence>
<dbReference type="HOGENOM" id="CLU_040940_5_2_1"/>
<evidence type="ECO:0000259" key="7">
    <source>
        <dbReference type="PROSITE" id="PS51462"/>
    </source>
</evidence>